<keyword evidence="3" id="KW-1185">Reference proteome</keyword>
<dbReference type="Proteomes" id="UP000092460">
    <property type="component" value="Unassembled WGS sequence"/>
</dbReference>
<accession>A0A1B0BG57</accession>
<dbReference type="VEuPathDB" id="VectorBase:GPPI028962"/>
<sequence>MRVCWILIFLSYACAASVLFPLTSIVRMPENDKAVIESARVNGNFAYSTMEGHAYKTITPLVGQILKLGPLVPVNYVHVQ</sequence>
<dbReference type="EnsemblMetazoa" id="GPPI028962-RA">
    <property type="protein sequence ID" value="GPPI028962-PA"/>
    <property type="gene ID" value="GPPI028962"/>
</dbReference>
<organism evidence="2 3">
    <name type="scientific">Glossina palpalis gambiensis</name>
    <dbReference type="NCBI Taxonomy" id="67801"/>
    <lineage>
        <taxon>Eukaryota</taxon>
        <taxon>Metazoa</taxon>
        <taxon>Ecdysozoa</taxon>
        <taxon>Arthropoda</taxon>
        <taxon>Hexapoda</taxon>
        <taxon>Insecta</taxon>
        <taxon>Pterygota</taxon>
        <taxon>Neoptera</taxon>
        <taxon>Endopterygota</taxon>
        <taxon>Diptera</taxon>
        <taxon>Brachycera</taxon>
        <taxon>Muscomorpha</taxon>
        <taxon>Hippoboscoidea</taxon>
        <taxon>Glossinidae</taxon>
        <taxon>Glossina</taxon>
    </lineage>
</organism>
<dbReference type="EMBL" id="JXJN01013753">
    <property type="status" value="NOT_ANNOTATED_CDS"/>
    <property type="molecule type" value="Genomic_DNA"/>
</dbReference>
<keyword evidence="1" id="KW-0732">Signal</keyword>
<evidence type="ECO:0000313" key="3">
    <source>
        <dbReference type="Proteomes" id="UP000092460"/>
    </source>
</evidence>
<protein>
    <submittedName>
        <fullName evidence="2">Uncharacterized protein</fullName>
    </submittedName>
</protein>
<evidence type="ECO:0000313" key="2">
    <source>
        <dbReference type="EnsemblMetazoa" id="GPPI028962-PA"/>
    </source>
</evidence>
<name>A0A1B0BG57_9MUSC</name>
<feature type="chain" id="PRO_5013017732" evidence="1">
    <location>
        <begin position="16"/>
        <end position="80"/>
    </location>
</feature>
<dbReference type="AlphaFoldDB" id="A0A1B0BG57"/>
<reference evidence="3" key="1">
    <citation type="submission" date="2015-01" db="EMBL/GenBank/DDBJ databases">
        <authorList>
            <person name="Aksoy S."/>
            <person name="Warren W."/>
            <person name="Wilson R.K."/>
        </authorList>
    </citation>
    <scope>NUCLEOTIDE SEQUENCE [LARGE SCALE GENOMIC DNA]</scope>
    <source>
        <strain evidence="3">IAEA</strain>
    </source>
</reference>
<evidence type="ECO:0000256" key="1">
    <source>
        <dbReference type="SAM" id="SignalP"/>
    </source>
</evidence>
<feature type="signal peptide" evidence="1">
    <location>
        <begin position="1"/>
        <end position="15"/>
    </location>
</feature>
<proteinExistence type="predicted"/>
<reference evidence="2" key="2">
    <citation type="submission" date="2020-05" db="UniProtKB">
        <authorList>
            <consortium name="EnsemblMetazoa"/>
        </authorList>
    </citation>
    <scope>IDENTIFICATION</scope>
    <source>
        <strain evidence="2">IAEA</strain>
    </source>
</reference>